<evidence type="ECO:0000313" key="7">
    <source>
        <dbReference type="Proteomes" id="UP000051048"/>
    </source>
</evidence>
<dbReference type="EC" id="1.8.4.11" evidence="4"/>
<comment type="similarity">
    <text evidence="4">Belongs to the MsrA Met sulfoxide reductase family.</text>
</comment>
<comment type="function">
    <text evidence="4">Has an important function as a repair enzyme for proteins that have been inactivated by oxidation. Catalyzes the reversible oxidation-reduction of methionine sulfoxide in proteins to methionine.</text>
</comment>
<accession>A0A0R1TEZ8</accession>
<dbReference type="SUPFAM" id="SSF55068">
    <property type="entry name" value="Peptide methionine sulfoxide reductase"/>
    <property type="match status" value="1"/>
</dbReference>
<dbReference type="InterPro" id="IPR002569">
    <property type="entry name" value="Met_Sox_Rdtase_MsrA_dom"/>
</dbReference>
<dbReference type="PANTHER" id="PTHR42799:SF2">
    <property type="entry name" value="MITOCHONDRIAL PEPTIDE METHIONINE SULFOXIDE REDUCTASE"/>
    <property type="match status" value="1"/>
</dbReference>
<dbReference type="PATRIC" id="fig|1423740.3.peg.1639"/>
<dbReference type="AlphaFoldDB" id="A0A0R1TEZ8"/>
<proteinExistence type="inferred from homology"/>
<gene>
    <name evidence="4" type="primary">msrA</name>
    <name evidence="6" type="ORF">FC36_GL001514</name>
</gene>
<dbReference type="InterPro" id="IPR036509">
    <property type="entry name" value="Met_Sox_Rdtase_MsrA_sf"/>
</dbReference>
<evidence type="ECO:0000256" key="2">
    <source>
        <dbReference type="ARBA" id="ARBA00047806"/>
    </source>
</evidence>
<evidence type="ECO:0000256" key="4">
    <source>
        <dbReference type="HAMAP-Rule" id="MF_01401"/>
    </source>
</evidence>
<dbReference type="EMBL" id="AZFH01000181">
    <property type="protein sequence ID" value="KRL77112.1"/>
    <property type="molecule type" value="Genomic_DNA"/>
</dbReference>
<dbReference type="GO" id="GO:0008113">
    <property type="term" value="F:peptide-methionine (S)-S-oxide reductase activity"/>
    <property type="evidence" value="ECO:0007669"/>
    <property type="project" value="UniProtKB-UniRule"/>
</dbReference>
<evidence type="ECO:0000259" key="5">
    <source>
        <dbReference type="Pfam" id="PF01625"/>
    </source>
</evidence>
<protein>
    <recommendedName>
        <fullName evidence="4">Peptide methionine sulfoxide reductase MsrA</fullName>
        <shortName evidence="4">Protein-methionine-S-oxide reductase</shortName>
        <ecNumber evidence="4">1.8.4.11</ecNumber>
    </recommendedName>
    <alternativeName>
        <fullName evidence="4">Peptide-methionine (S)-S-oxide reductase</fullName>
        <shortName evidence="4">Peptide Met(O) reductase</shortName>
    </alternativeName>
</protein>
<comment type="catalytic activity">
    <reaction evidence="2 4">
        <text>L-methionyl-[protein] + [thioredoxin]-disulfide + H2O = L-methionyl-(S)-S-oxide-[protein] + [thioredoxin]-dithiol</text>
        <dbReference type="Rhea" id="RHEA:14217"/>
        <dbReference type="Rhea" id="RHEA-COMP:10698"/>
        <dbReference type="Rhea" id="RHEA-COMP:10700"/>
        <dbReference type="Rhea" id="RHEA-COMP:12313"/>
        <dbReference type="Rhea" id="RHEA-COMP:12315"/>
        <dbReference type="ChEBI" id="CHEBI:15377"/>
        <dbReference type="ChEBI" id="CHEBI:16044"/>
        <dbReference type="ChEBI" id="CHEBI:29950"/>
        <dbReference type="ChEBI" id="CHEBI:44120"/>
        <dbReference type="ChEBI" id="CHEBI:50058"/>
        <dbReference type="EC" id="1.8.4.11"/>
    </reaction>
</comment>
<dbReference type="Pfam" id="PF01625">
    <property type="entry name" value="PMSR"/>
    <property type="match status" value="1"/>
</dbReference>
<name>A0A0R1TEZ8_9LACO</name>
<dbReference type="NCBIfam" id="TIGR00401">
    <property type="entry name" value="msrA"/>
    <property type="match status" value="1"/>
</dbReference>
<evidence type="ECO:0000313" key="6">
    <source>
        <dbReference type="EMBL" id="KRL77112.1"/>
    </source>
</evidence>
<feature type="active site" evidence="4">
    <location>
        <position position="10"/>
    </location>
</feature>
<dbReference type="GO" id="GO:0005737">
    <property type="term" value="C:cytoplasm"/>
    <property type="evidence" value="ECO:0007669"/>
    <property type="project" value="TreeGrafter"/>
</dbReference>
<dbReference type="HAMAP" id="MF_01401">
    <property type="entry name" value="MsrA"/>
    <property type="match status" value="1"/>
</dbReference>
<sequence>MKEIYLAAGCFWGVEGYFRQLSGIIETEVGYANGISTKTNYQLVALTDHAETIHLKYNPEIISLKEILQHYFRIIDPFSVNRQGNDRGRQYRTGIYYVDQTDAPIAQAMMDGVSAKHDGRKLAVQLEPLQNFIVAEDYHQDYLIKNPYGYCHIDLNLAKVPLR</sequence>
<comment type="caution">
    <text evidence="6">The sequence shown here is derived from an EMBL/GenBank/DDBJ whole genome shotgun (WGS) entry which is preliminary data.</text>
</comment>
<comment type="catalytic activity">
    <reaction evidence="3 4">
        <text>[thioredoxin]-disulfide + L-methionine + H2O = L-methionine (S)-S-oxide + [thioredoxin]-dithiol</text>
        <dbReference type="Rhea" id="RHEA:19993"/>
        <dbReference type="Rhea" id="RHEA-COMP:10698"/>
        <dbReference type="Rhea" id="RHEA-COMP:10700"/>
        <dbReference type="ChEBI" id="CHEBI:15377"/>
        <dbReference type="ChEBI" id="CHEBI:29950"/>
        <dbReference type="ChEBI" id="CHEBI:50058"/>
        <dbReference type="ChEBI" id="CHEBI:57844"/>
        <dbReference type="ChEBI" id="CHEBI:58772"/>
        <dbReference type="EC" id="1.8.4.11"/>
    </reaction>
</comment>
<dbReference type="Gene3D" id="3.30.1060.10">
    <property type="entry name" value="Peptide methionine sulphoxide reductase MsrA"/>
    <property type="match status" value="1"/>
</dbReference>
<dbReference type="InterPro" id="IPR050162">
    <property type="entry name" value="MsrA_MetSO_reductase"/>
</dbReference>
<dbReference type="STRING" id="1423740.FC36_GL001514"/>
<dbReference type="OrthoDB" id="4174719at2"/>
<evidence type="ECO:0000256" key="1">
    <source>
        <dbReference type="ARBA" id="ARBA00023002"/>
    </source>
</evidence>
<dbReference type="GO" id="GO:0033744">
    <property type="term" value="F:L-methionine:thioredoxin-disulfide S-oxidoreductase activity"/>
    <property type="evidence" value="ECO:0007669"/>
    <property type="project" value="RHEA"/>
</dbReference>
<dbReference type="Proteomes" id="UP000051048">
    <property type="component" value="Unassembled WGS sequence"/>
</dbReference>
<reference evidence="6 7" key="1">
    <citation type="journal article" date="2015" name="Genome Announc.">
        <title>Expanding the biotechnology potential of lactobacilli through comparative genomics of 213 strains and associated genera.</title>
        <authorList>
            <person name="Sun Z."/>
            <person name="Harris H.M."/>
            <person name="McCann A."/>
            <person name="Guo C."/>
            <person name="Argimon S."/>
            <person name="Zhang W."/>
            <person name="Yang X."/>
            <person name="Jeffery I.B."/>
            <person name="Cooney J.C."/>
            <person name="Kagawa T.F."/>
            <person name="Liu W."/>
            <person name="Song Y."/>
            <person name="Salvetti E."/>
            <person name="Wrobel A."/>
            <person name="Rasinkangas P."/>
            <person name="Parkhill J."/>
            <person name="Rea M.C."/>
            <person name="O'Sullivan O."/>
            <person name="Ritari J."/>
            <person name="Douillard F.P."/>
            <person name="Paul Ross R."/>
            <person name="Yang R."/>
            <person name="Briner A.E."/>
            <person name="Felis G.E."/>
            <person name="de Vos W.M."/>
            <person name="Barrangou R."/>
            <person name="Klaenhammer T.R."/>
            <person name="Caufield P.W."/>
            <person name="Cui Y."/>
            <person name="Zhang H."/>
            <person name="O'Toole P.W."/>
        </authorList>
    </citation>
    <scope>NUCLEOTIDE SEQUENCE [LARGE SCALE GENOMIC DNA]</scope>
    <source>
        <strain evidence="6 7">DSM 15833</strain>
    </source>
</reference>
<keyword evidence="1 4" id="KW-0560">Oxidoreductase</keyword>
<dbReference type="PANTHER" id="PTHR42799">
    <property type="entry name" value="MITOCHONDRIAL PEPTIDE METHIONINE SULFOXIDE REDUCTASE"/>
    <property type="match status" value="1"/>
</dbReference>
<evidence type="ECO:0000256" key="3">
    <source>
        <dbReference type="ARBA" id="ARBA00048782"/>
    </source>
</evidence>
<organism evidence="6 7">
    <name type="scientific">Ligilactobacillus equi DSM 15833 = JCM 10991</name>
    <dbReference type="NCBI Taxonomy" id="1423740"/>
    <lineage>
        <taxon>Bacteria</taxon>
        <taxon>Bacillati</taxon>
        <taxon>Bacillota</taxon>
        <taxon>Bacilli</taxon>
        <taxon>Lactobacillales</taxon>
        <taxon>Lactobacillaceae</taxon>
        <taxon>Ligilactobacillus</taxon>
    </lineage>
</organism>
<dbReference type="GO" id="GO:0034599">
    <property type="term" value="P:cellular response to oxidative stress"/>
    <property type="evidence" value="ECO:0007669"/>
    <property type="project" value="TreeGrafter"/>
</dbReference>
<feature type="domain" description="Peptide methionine sulphoxide reductase MsrA" evidence="5">
    <location>
        <begin position="3"/>
        <end position="152"/>
    </location>
</feature>